<keyword evidence="10" id="KW-0460">Magnesium</keyword>
<evidence type="ECO:0000256" key="4">
    <source>
        <dbReference type="ARBA" id="ARBA00022763"/>
    </source>
</evidence>
<feature type="active site" description="N6-AMP-lysine intermediate" evidence="10">
    <location>
        <position position="108"/>
    </location>
</feature>
<feature type="binding site" evidence="10">
    <location>
        <position position="413"/>
    </location>
    <ligand>
        <name>Zn(2+)</name>
        <dbReference type="ChEBI" id="CHEBI:29105"/>
    </ligand>
</feature>
<dbReference type="InterPro" id="IPR013839">
    <property type="entry name" value="DNAligase_adenylation"/>
</dbReference>
<dbReference type="Pfam" id="PF03120">
    <property type="entry name" value="OB_DNA_ligase"/>
    <property type="match status" value="1"/>
</dbReference>
<evidence type="ECO:0000256" key="1">
    <source>
        <dbReference type="ARBA" id="ARBA00022598"/>
    </source>
</evidence>
<dbReference type="GO" id="GO:0006260">
    <property type="term" value="P:DNA replication"/>
    <property type="evidence" value="ECO:0007669"/>
    <property type="project" value="UniProtKB-KW"/>
</dbReference>
<dbReference type="AlphaFoldDB" id="A0A7X2NG60"/>
<evidence type="ECO:0000256" key="7">
    <source>
        <dbReference type="ARBA" id="ARBA00023204"/>
    </source>
</evidence>
<feature type="domain" description="BRCT" evidence="11">
    <location>
        <begin position="572"/>
        <end position="655"/>
    </location>
</feature>
<dbReference type="InterPro" id="IPR012340">
    <property type="entry name" value="NA-bd_OB-fold"/>
</dbReference>
<evidence type="ECO:0000256" key="3">
    <source>
        <dbReference type="ARBA" id="ARBA00022723"/>
    </source>
</evidence>
<dbReference type="GO" id="GO:0006281">
    <property type="term" value="P:DNA repair"/>
    <property type="evidence" value="ECO:0007669"/>
    <property type="project" value="UniProtKB-KW"/>
</dbReference>
<evidence type="ECO:0000256" key="5">
    <source>
        <dbReference type="ARBA" id="ARBA00022833"/>
    </source>
</evidence>
<evidence type="ECO:0000313" key="12">
    <source>
        <dbReference type="EMBL" id="MSS19947.1"/>
    </source>
</evidence>
<keyword evidence="7 10" id="KW-0234">DNA repair</keyword>
<organism evidence="12 13">
    <name type="scientific">Pseudoramibacter porci</name>
    <dbReference type="NCBI Taxonomy" id="2606631"/>
    <lineage>
        <taxon>Bacteria</taxon>
        <taxon>Bacillati</taxon>
        <taxon>Bacillota</taxon>
        <taxon>Clostridia</taxon>
        <taxon>Eubacteriales</taxon>
        <taxon>Eubacteriaceae</taxon>
        <taxon>Pseudoramibacter</taxon>
    </lineage>
</organism>
<protein>
    <recommendedName>
        <fullName evidence="10">DNA ligase</fullName>
        <ecNumber evidence="10">6.5.1.2</ecNumber>
    </recommendedName>
    <alternativeName>
        <fullName evidence="10">Polydeoxyribonucleotide synthase [NAD(+)]</fullName>
    </alternativeName>
</protein>
<dbReference type="SUPFAM" id="SSF56091">
    <property type="entry name" value="DNA ligase/mRNA capping enzyme, catalytic domain"/>
    <property type="match status" value="1"/>
</dbReference>
<gene>
    <name evidence="10 12" type="primary">ligA</name>
    <name evidence="12" type="ORF">FYJ52_05995</name>
</gene>
<evidence type="ECO:0000256" key="9">
    <source>
        <dbReference type="ARBA" id="ARBA00034005"/>
    </source>
</evidence>
<keyword evidence="4 10" id="KW-0227">DNA damage</keyword>
<dbReference type="Gene3D" id="3.30.470.30">
    <property type="entry name" value="DNA ligase/mRNA capping enzyme"/>
    <property type="match status" value="1"/>
</dbReference>
<comment type="function">
    <text evidence="10">DNA ligase that catalyzes the formation of phosphodiester linkages between 5'-phosphoryl and 3'-hydroxyl groups in double-stranded DNA using NAD as a coenzyme and as the energy source for the reaction. It is essential for DNA replication and repair of damaged DNA.</text>
</comment>
<dbReference type="NCBIfam" id="NF005932">
    <property type="entry name" value="PRK07956.1"/>
    <property type="match status" value="1"/>
</dbReference>
<keyword evidence="2 10" id="KW-0235">DNA replication</keyword>
<keyword evidence="6 10" id="KW-0520">NAD</keyword>
<comment type="cofactor">
    <cofactor evidence="10">
        <name>Mg(2+)</name>
        <dbReference type="ChEBI" id="CHEBI:18420"/>
    </cofactor>
    <cofactor evidence="10">
        <name>Mn(2+)</name>
        <dbReference type="ChEBI" id="CHEBI:29035"/>
    </cofactor>
</comment>
<accession>A0A7X2NG60</accession>
<dbReference type="Gene3D" id="1.10.150.20">
    <property type="entry name" value="5' to 3' exonuclease, C-terminal subdomain"/>
    <property type="match status" value="2"/>
</dbReference>
<feature type="binding site" evidence="10">
    <location>
        <position position="299"/>
    </location>
    <ligand>
        <name>NAD(+)</name>
        <dbReference type="ChEBI" id="CHEBI:57540"/>
    </ligand>
</feature>
<dbReference type="GO" id="GO:0003911">
    <property type="term" value="F:DNA ligase (NAD+) activity"/>
    <property type="evidence" value="ECO:0007669"/>
    <property type="project" value="UniProtKB-UniRule"/>
</dbReference>
<feature type="binding site" evidence="10">
    <location>
        <position position="387"/>
    </location>
    <ligand>
        <name>Zn(2+)</name>
        <dbReference type="ChEBI" id="CHEBI:29105"/>
    </ligand>
</feature>
<dbReference type="SMART" id="SM00292">
    <property type="entry name" value="BRCT"/>
    <property type="match status" value="1"/>
</dbReference>
<evidence type="ECO:0000256" key="10">
    <source>
        <dbReference type="HAMAP-Rule" id="MF_01588"/>
    </source>
</evidence>
<dbReference type="Proteomes" id="UP000461754">
    <property type="component" value="Unassembled WGS sequence"/>
</dbReference>
<dbReference type="SMART" id="SM00532">
    <property type="entry name" value="LIGANc"/>
    <property type="match status" value="1"/>
</dbReference>
<evidence type="ECO:0000313" key="13">
    <source>
        <dbReference type="Proteomes" id="UP000461754"/>
    </source>
</evidence>
<dbReference type="PIRSF" id="PIRSF001604">
    <property type="entry name" value="LigA"/>
    <property type="match status" value="1"/>
</dbReference>
<dbReference type="InterPro" id="IPR010994">
    <property type="entry name" value="RuvA_2-like"/>
</dbReference>
<dbReference type="InterPro" id="IPR041663">
    <property type="entry name" value="DisA/LigA_HHH"/>
</dbReference>
<feature type="binding site" evidence="10">
    <location>
        <begin position="84"/>
        <end position="85"/>
    </location>
    <ligand>
        <name>NAD(+)</name>
        <dbReference type="ChEBI" id="CHEBI:57540"/>
    </ligand>
</feature>
<dbReference type="SUPFAM" id="SSF50249">
    <property type="entry name" value="Nucleic acid-binding proteins"/>
    <property type="match status" value="1"/>
</dbReference>
<dbReference type="Pfam" id="PF00533">
    <property type="entry name" value="BRCT"/>
    <property type="match status" value="1"/>
</dbReference>
<sequence length="655" mass="73613">MDSISLDNKALIESLVKKLNDASEAYYNGREELMSNYEWDKLFDQLSKLERQTGYVLDNSPTQTVGTLQDNDGDKVLHEYPALSLAKTKNVNDLVKWACGRDVWLSWKLDGLTLVATYDQGELISLVTRGNGIIGTNITSLAKAIHGIPRTIQLKSHLVIRGEAIIKYSDFENFCLSSNNDYANPRNLASGSLSLKDIDEVKRRNIQWIPFTLVHTDEKIVSWGERMKLLKKLGFHPVEAEKLHPERIEEGITRWSKRVASDQLDYPVDGLVMVFDDTEYARNGGATGHHEKRAGLAYKWQDTSKTTKLETIEWSCAASTITPIAIFDPIDLEGTTVKRATLHNISECKRLGIGGRGTEVTVIKANKIIPKIISAKPMGIFSIPKECPVCHHETKIEISSSGAETLHCTNIDCAAKHLKKYERFVSKYGMDINGLSLQTLNKFMNQGYIKNFSDIYLLKSHETQIKELEGFGEKSTENLLQAIENSRHVNAEKLLFALGIPMIGVDAARKIIQSIGFKQFLYFSKNKKNFSCIDGIGEKMSASIIAWYENNSSELNLLLQQLTVQDNQIDTNSQQMCAQLTFVITGSLNHYKNRDALKNYIISQNGHVTGSVSAKTDYLINNDINSKSGKNKKAKELNIPIITEEEFIRQFTTKS</sequence>
<feature type="binding site" evidence="10">
    <location>
        <position position="390"/>
    </location>
    <ligand>
        <name>Zn(2+)</name>
        <dbReference type="ChEBI" id="CHEBI:29105"/>
    </ligand>
</feature>
<keyword evidence="3 10" id="KW-0479">Metal-binding</keyword>
<evidence type="ECO:0000259" key="11">
    <source>
        <dbReference type="PROSITE" id="PS50172"/>
    </source>
</evidence>
<feature type="binding site" evidence="10">
    <location>
        <position position="163"/>
    </location>
    <ligand>
        <name>NAD(+)</name>
        <dbReference type="ChEBI" id="CHEBI:57540"/>
    </ligand>
</feature>
<dbReference type="Gene3D" id="3.40.50.10190">
    <property type="entry name" value="BRCT domain"/>
    <property type="match status" value="1"/>
</dbReference>
<dbReference type="Pfam" id="PF12826">
    <property type="entry name" value="HHH_2"/>
    <property type="match status" value="1"/>
</dbReference>
<dbReference type="CDD" id="cd17748">
    <property type="entry name" value="BRCT_DNA_ligase_like"/>
    <property type="match status" value="1"/>
</dbReference>
<dbReference type="EMBL" id="VUMO01000006">
    <property type="protein sequence ID" value="MSS19947.1"/>
    <property type="molecule type" value="Genomic_DNA"/>
</dbReference>
<comment type="caution">
    <text evidence="12">The sequence shown here is derived from an EMBL/GenBank/DDBJ whole genome shotgun (WGS) entry which is preliminary data.</text>
</comment>
<dbReference type="HAMAP" id="MF_01588">
    <property type="entry name" value="DNA_ligase_A"/>
    <property type="match status" value="1"/>
</dbReference>
<dbReference type="InterPro" id="IPR001679">
    <property type="entry name" value="DNA_ligase"/>
</dbReference>
<dbReference type="PROSITE" id="PS50172">
    <property type="entry name" value="BRCT"/>
    <property type="match status" value="1"/>
</dbReference>
<proteinExistence type="inferred from homology"/>
<evidence type="ECO:0000256" key="6">
    <source>
        <dbReference type="ARBA" id="ARBA00023027"/>
    </source>
</evidence>
<dbReference type="Pfam" id="PF01653">
    <property type="entry name" value="DNA_ligase_aden"/>
    <property type="match status" value="1"/>
</dbReference>
<dbReference type="EC" id="6.5.1.2" evidence="10"/>
<evidence type="ECO:0000256" key="2">
    <source>
        <dbReference type="ARBA" id="ARBA00022705"/>
    </source>
</evidence>
<dbReference type="InterPro" id="IPR013840">
    <property type="entry name" value="DNAligase_N"/>
</dbReference>
<dbReference type="InterPro" id="IPR004150">
    <property type="entry name" value="NAD_DNA_ligase_OB"/>
</dbReference>
<name>A0A7X2NG60_9FIRM</name>
<keyword evidence="1 10" id="KW-0436">Ligase</keyword>
<reference evidence="12 13" key="1">
    <citation type="submission" date="2019-08" db="EMBL/GenBank/DDBJ databases">
        <title>In-depth cultivation of the pig gut microbiome towards novel bacterial diversity and tailored functional studies.</title>
        <authorList>
            <person name="Wylensek D."/>
            <person name="Hitch T.C.A."/>
            <person name="Clavel T."/>
        </authorList>
    </citation>
    <scope>NUCLEOTIDE SEQUENCE [LARGE SCALE GENOMIC DNA]</scope>
    <source>
        <strain evidence="12 13">RF-744-FAT-4</strain>
    </source>
</reference>
<keyword evidence="5 10" id="KW-0862">Zinc</keyword>
<keyword evidence="8 10" id="KW-0464">Manganese</keyword>
<dbReference type="InterPro" id="IPR036420">
    <property type="entry name" value="BRCT_dom_sf"/>
</dbReference>
<dbReference type="Gene3D" id="1.10.287.610">
    <property type="entry name" value="Helix hairpin bin"/>
    <property type="match status" value="1"/>
</dbReference>
<dbReference type="Gene3D" id="2.40.50.140">
    <property type="entry name" value="Nucleic acid-binding proteins"/>
    <property type="match status" value="1"/>
</dbReference>
<dbReference type="RefSeq" id="WP_154576324.1">
    <property type="nucleotide sequence ID" value="NZ_VUMO01000006.1"/>
</dbReference>
<comment type="caution">
    <text evidence="10">Lacks conserved residue(s) required for the propagation of feature annotation.</text>
</comment>
<dbReference type="InterPro" id="IPR001357">
    <property type="entry name" value="BRCT_dom"/>
</dbReference>
<keyword evidence="13" id="KW-1185">Reference proteome</keyword>
<comment type="catalytic activity">
    <reaction evidence="9 10">
        <text>NAD(+) + (deoxyribonucleotide)n-3'-hydroxyl + 5'-phospho-(deoxyribonucleotide)m = (deoxyribonucleotide)n+m + AMP + beta-nicotinamide D-nucleotide.</text>
        <dbReference type="EC" id="6.5.1.2"/>
    </reaction>
</comment>
<feature type="binding site" evidence="10">
    <location>
        <position position="129"/>
    </location>
    <ligand>
        <name>NAD(+)</name>
        <dbReference type="ChEBI" id="CHEBI:57540"/>
    </ligand>
</feature>
<dbReference type="SUPFAM" id="SSF52113">
    <property type="entry name" value="BRCT domain"/>
    <property type="match status" value="1"/>
</dbReference>
<evidence type="ECO:0000256" key="8">
    <source>
        <dbReference type="ARBA" id="ARBA00023211"/>
    </source>
</evidence>
<dbReference type="SUPFAM" id="SSF47781">
    <property type="entry name" value="RuvA domain 2-like"/>
    <property type="match status" value="1"/>
</dbReference>
<dbReference type="GO" id="GO:0046872">
    <property type="term" value="F:metal ion binding"/>
    <property type="evidence" value="ECO:0007669"/>
    <property type="project" value="UniProtKB-KW"/>
</dbReference>
<comment type="similarity">
    <text evidence="10">Belongs to the NAD-dependent DNA ligase family. LigA subfamily.</text>
</comment>